<dbReference type="SUPFAM" id="SSF49785">
    <property type="entry name" value="Galactose-binding domain-like"/>
    <property type="match status" value="3"/>
</dbReference>
<feature type="compositionally biased region" description="Polar residues" evidence="2">
    <location>
        <begin position="313"/>
        <end position="331"/>
    </location>
</feature>
<keyword evidence="7" id="KW-1185">Reference proteome</keyword>
<accession>A0A926E7P3</accession>
<feature type="domain" description="F5/8 type C" evidence="4">
    <location>
        <begin position="47"/>
        <end position="200"/>
    </location>
</feature>
<keyword evidence="3" id="KW-0732">Signal</keyword>
<evidence type="ECO:0000259" key="4">
    <source>
        <dbReference type="PROSITE" id="PS50022"/>
    </source>
</evidence>
<proteinExistence type="predicted"/>
<protein>
    <submittedName>
        <fullName evidence="6">DUF4855 domain-containing protein</fullName>
    </submittedName>
</protein>
<evidence type="ECO:0000313" key="7">
    <source>
        <dbReference type="Proteomes" id="UP000610760"/>
    </source>
</evidence>
<reference evidence="6" key="1">
    <citation type="submission" date="2020-08" db="EMBL/GenBank/DDBJ databases">
        <title>Genome public.</title>
        <authorList>
            <person name="Liu C."/>
            <person name="Sun Q."/>
        </authorList>
    </citation>
    <scope>NUCLEOTIDE SEQUENCE</scope>
    <source>
        <strain evidence="6">NSJ-33</strain>
    </source>
</reference>
<name>A0A926E7P3_9FIRM</name>
<feature type="compositionally biased region" description="Basic and acidic residues" evidence="2">
    <location>
        <begin position="1420"/>
        <end position="1445"/>
    </location>
</feature>
<dbReference type="InterPro" id="IPR036179">
    <property type="entry name" value="Ig-like_dom_sf"/>
</dbReference>
<dbReference type="Proteomes" id="UP000610760">
    <property type="component" value="Unassembled WGS sequence"/>
</dbReference>
<sequence>MLHKRFKKFASCLCALLAFTCLLSSVPAGALETGIYAGDIESNTVKATPENIALGKGYTTNVPAAEAYPDSDNELTDGMRAELSAKDANWVGYNTSNLELVVDLGGATFSGVSVGFLYTGAGGGGIYSPMSVKVSYSQDGETWTSFSEDSGLRDGLNPICVYNYETGIKDAVETRYVKIEATIEYYEHWLFVDEIEIYGELSGQICEKPVIQKNLNAFESIQTGESITLSVEASCTDGGNLSYEWFKDGVSLSWDQPEYTIDDATLADGGTYRVTVTNAKDGYYSTKANSVSCLLTVNEPVEVDPDNLAAGKSYTTNPAPSPTYSDTNPGTKLTDSRIGTLKYNDDFWVGYNNSKLEVVLDLGAVQSFGMVEMNFIKADGTGITIPKHVKVSYSNDASAWTVLSDKDIDFQSTATAAIYRHQCPVSTAPGLVDGRYIKIEVNGGNWIFMDEVKVLAGSSIVTPGDEDPIEIDSNNIAYGCSYTSPWPANSSYPDRTGNMLTDGKRGPVYFRAPQWFAFLTHDGTDAGLDDLYVTIDLGSIKSFEQVKAGVLAQAGPAIRNPSHMKVEYSSDNENWTVLADEDTNFPTGDRVNRFVATASAPVSGRYVRVHYVATGWVFVDEIEVLQKADLNEDPNANPDNGKESNLIRGYTNFRLSRTPDINTSSVLTDGLYASTFTNMDPYWAGYKYSASQNNHVTMEFDLYSPGSISQIVLSSKHDPARKVTIPQNLTLSVANGQGQWIELKTFSNTPPSSASTIKMTWDSVADAFDPVKEGAKTLYVQKLRLEFDIPMSSNTIAIDEVKIIGVYGERSDASEPIFRDETGAYNVALGKPYTTIPATVPAASYADNGHKLTDGQVATGNYGDPAWIAYHMNATPVEPGEYKADVRSNYPVKSYVVDLKDIKSIKSIYFNTYVDPAAAIADTSTTVYASVDGQTWVTLCQDVSVSGNLPKGIVQYGWNVPLGNEKLIKRTYVEDEMIAARYVRVDMELPGWGFIDEIIVPGYDGQLDGVRLADFGKDVDTTNYLTPEEAGGVRDMLLCYNQWGGGFDTESGMYSGTYTPEKLRYMLTYVNDQNQVVDTMFDTVLFLALTTRYGRNFVQPSGGVEHATSEDWFWYLDKMFATGGDVEMLNAAARQASLDLGDPNYRVKMVIMYPDVRSTHFGELDGRTIDPSVPEDREYAIDWWIDEVLERLETVEHDYIDFNGFYWLSESAKGNLDMIMYFNDAVHAKGFYSYWIPYYASIGCRNGIALGFDGVTYQPNHMFKSPYQVGGYGELVKNGNGLFENFHKQLNYAHMGPEMEMDSRIYNDHFDEYNKWLDYLNAAEKYGYDGPNVHRAWYYADPMIACATSGEPVIRNAYNYSYQLMKGTYTQKDYITASDFPNDPAIGKFMDNGGFDNSGSVGGSTGGGSGSGGGGSVTPKPDDKPDPETPPTGDDKYTWEETEDGYKLKDADGEYVTGFAKVDGKTYYLNE</sequence>
<feature type="non-terminal residue" evidence="6">
    <location>
        <position position="1471"/>
    </location>
</feature>
<evidence type="ECO:0000256" key="2">
    <source>
        <dbReference type="SAM" id="MobiDB-lite"/>
    </source>
</evidence>
<dbReference type="Pfam" id="PF16147">
    <property type="entry name" value="DUF4855"/>
    <property type="match status" value="1"/>
</dbReference>
<dbReference type="GO" id="GO:0016798">
    <property type="term" value="F:hydrolase activity, acting on glycosyl bonds"/>
    <property type="evidence" value="ECO:0007669"/>
    <property type="project" value="UniProtKB-KW"/>
</dbReference>
<evidence type="ECO:0000259" key="5">
    <source>
        <dbReference type="PROSITE" id="PS50835"/>
    </source>
</evidence>
<feature type="chain" id="PRO_5038055481" evidence="3">
    <location>
        <begin position="31"/>
        <end position="1471"/>
    </location>
</feature>
<dbReference type="InterPro" id="IPR000421">
    <property type="entry name" value="FA58C"/>
</dbReference>
<evidence type="ECO:0000256" key="3">
    <source>
        <dbReference type="SAM" id="SignalP"/>
    </source>
</evidence>
<dbReference type="SUPFAM" id="SSF48726">
    <property type="entry name" value="Immunoglobulin"/>
    <property type="match status" value="1"/>
</dbReference>
<dbReference type="InterPro" id="IPR008979">
    <property type="entry name" value="Galactose-bd-like_sf"/>
</dbReference>
<gene>
    <name evidence="6" type="ORF">H8710_13255</name>
</gene>
<dbReference type="Gene3D" id="2.60.40.10">
    <property type="entry name" value="Immunoglobulins"/>
    <property type="match status" value="1"/>
</dbReference>
<feature type="region of interest" description="Disordered" evidence="2">
    <location>
        <begin position="1397"/>
        <end position="1445"/>
    </location>
</feature>
<dbReference type="EMBL" id="JACRSV010000011">
    <property type="protein sequence ID" value="MBC8561020.1"/>
    <property type="molecule type" value="Genomic_DNA"/>
</dbReference>
<organism evidence="6 7">
    <name type="scientific">Fumia xinanensis</name>
    <dbReference type="NCBI Taxonomy" id="2763659"/>
    <lineage>
        <taxon>Bacteria</taxon>
        <taxon>Bacillati</taxon>
        <taxon>Bacillota</taxon>
        <taxon>Clostridia</taxon>
        <taxon>Eubacteriales</taxon>
        <taxon>Oscillospiraceae</taxon>
        <taxon>Fumia</taxon>
    </lineage>
</organism>
<feature type="domain" description="F5/8 type C" evidence="4">
    <location>
        <begin position="515"/>
        <end position="629"/>
    </location>
</feature>
<dbReference type="SMART" id="SM00409">
    <property type="entry name" value="IG"/>
    <property type="match status" value="1"/>
</dbReference>
<evidence type="ECO:0000256" key="1">
    <source>
        <dbReference type="ARBA" id="ARBA00023295"/>
    </source>
</evidence>
<feature type="signal peptide" evidence="3">
    <location>
        <begin position="1"/>
        <end position="30"/>
    </location>
</feature>
<feature type="compositionally biased region" description="Gly residues" evidence="2">
    <location>
        <begin position="1400"/>
        <end position="1416"/>
    </location>
</feature>
<dbReference type="Pfam" id="PF00754">
    <property type="entry name" value="F5_F8_type_C"/>
    <property type="match status" value="3"/>
</dbReference>
<dbReference type="InterPro" id="IPR013783">
    <property type="entry name" value="Ig-like_fold"/>
</dbReference>
<comment type="caution">
    <text evidence="6">The sequence shown here is derived from an EMBL/GenBank/DDBJ whole genome shotgun (WGS) entry which is preliminary data.</text>
</comment>
<dbReference type="Gene3D" id="2.60.120.260">
    <property type="entry name" value="Galactose-binding domain-like"/>
    <property type="match status" value="4"/>
</dbReference>
<evidence type="ECO:0000313" key="6">
    <source>
        <dbReference type="EMBL" id="MBC8561020.1"/>
    </source>
</evidence>
<feature type="region of interest" description="Disordered" evidence="2">
    <location>
        <begin position="310"/>
        <end position="331"/>
    </location>
</feature>
<dbReference type="PROSITE" id="PS50022">
    <property type="entry name" value="FA58C_3"/>
    <property type="match status" value="2"/>
</dbReference>
<dbReference type="PROSITE" id="PS50835">
    <property type="entry name" value="IG_LIKE"/>
    <property type="match status" value="1"/>
</dbReference>
<dbReference type="InterPro" id="IPR003599">
    <property type="entry name" value="Ig_sub"/>
</dbReference>
<keyword evidence="1" id="KW-0378">Hydrolase</keyword>
<dbReference type="InterPro" id="IPR032329">
    <property type="entry name" value="DUF4855"/>
</dbReference>
<feature type="domain" description="Ig-like" evidence="5">
    <location>
        <begin position="209"/>
        <end position="292"/>
    </location>
</feature>
<dbReference type="InterPro" id="IPR007110">
    <property type="entry name" value="Ig-like_dom"/>
</dbReference>
<keyword evidence="1" id="KW-0326">Glycosidase</keyword>
<dbReference type="RefSeq" id="WP_249296327.1">
    <property type="nucleotide sequence ID" value="NZ_JACRSV010000011.1"/>
</dbReference>